<evidence type="ECO:0000313" key="12">
    <source>
        <dbReference type="EMBL" id="MBC5721237.1"/>
    </source>
</evidence>
<evidence type="ECO:0000256" key="6">
    <source>
        <dbReference type="ARBA" id="ARBA00022801"/>
    </source>
</evidence>
<dbReference type="GO" id="GO:0046872">
    <property type="term" value="F:metal ion binding"/>
    <property type="evidence" value="ECO:0007669"/>
    <property type="project" value="UniProtKB-KW"/>
</dbReference>
<evidence type="ECO:0000256" key="4">
    <source>
        <dbReference type="ARBA" id="ARBA00022605"/>
    </source>
</evidence>
<evidence type="ECO:0000256" key="7">
    <source>
        <dbReference type="ARBA" id="ARBA00022833"/>
    </source>
</evidence>
<protein>
    <submittedName>
        <fullName evidence="12">M20 family metallopeptidase</fullName>
    </submittedName>
</protein>
<dbReference type="GO" id="GO:0016787">
    <property type="term" value="F:hydrolase activity"/>
    <property type="evidence" value="ECO:0007669"/>
    <property type="project" value="UniProtKB-KW"/>
</dbReference>
<organism evidence="12 13">
    <name type="scientific">Flintibacter hominis</name>
    <dbReference type="NCBI Taxonomy" id="2763048"/>
    <lineage>
        <taxon>Bacteria</taxon>
        <taxon>Bacillati</taxon>
        <taxon>Bacillota</taxon>
        <taxon>Clostridia</taxon>
        <taxon>Eubacteriales</taxon>
        <taxon>Flintibacter</taxon>
    </lineage>
</organism>
<keyword evidence="6" id="KW-0378">Hydrolase</keyword>
<dbReference type="InterPro" id="IPR002933">
    <property type="entry name" value="Peptidase_M20"/>
</dbReference>
<dbReference type="InterPro" id="IPR011650">
    <property type="entry name" value="Peptidase_M20_dimer"/>
</dbReference>
<dbReference type="Proteomes" id="UP000628736">
    <property type="component" value="Unassembled WGS sequence"/>
</dbReference>
<sequence>MEQTIKGLAKEDELVSLLCDLVSIESVNPLFEKGGTGEKNMVEYICRYFDQYQIPYILQEALPGRFNVLAHLKGTGKGALCFEAHTDTVTVDEMEIEPFKPVIQNGRLYGRGSVDDKGSVAAMMYAMRLLKEHKIETYSDIYFAAAAEEEFSYKGVLRLLEDGIPFDAAVVGEGTSVHVCRACKGNVRFKIVSRGLAGHSSRPWEGRNAIVAMANVICELEKKLFPLYEQKKHPLLGPPTFNISLIHGGKLINIVPDYCEIQIDRRVLPGETYQSVRQEVLGCLESLLSSHPEYEVEIQEPFVTDFAMEVEEDSPIVRTAIAACDAIMGEHTIEGGYFSCDASKFTRIGIPAIVMGPGSILQAHTNDEYIEISDLAKAAEVFTQICVDFRP</sequence>
<reference evidence="12" key="1">
    <citation type="submission" date="2020-08" db="EMBL/GenBank/DDBJ databases">
        <title>Genome public.</title>
        <authorList>
            <person name="Liu C."/>
            <person name="Sun Q."/>
        </authorList>
    </citation>
    <scope>NUCLEOTIDE SEQUENCE</scope>
    <source>
        <strain evidence="12">NSJ-23</strain>
    </source>
</reference>
<dbReference type="RefSeq" id="WP_186851780.1">
    <property type="nucleotide sequence ID" value="NZ_JACOPO010000001.1"/>
</dbReference>
<proteinExistence type="inferred from homology"/>
<dbReference type="Gene3D" id="3.30.70.360">
    <property type="match status" value="1"/>
</dbReference>
<dbReference type="InterPro" id="IPR010182">
    <property type="entry name" value="ArgE/DapE"/>
</dbReference>
<dbReference type="CDD" id="cd03894">
    <property type="entry name" value="M20_ArgE"/>
    <property type="match status" value="1"/>
</dbReference>
<evidence type="ECO:0000256" key="1">
    <source>
        <dbReference type="ARBA" id="ARBA00001941"/>
    </source>
</evidence>
<evidence type="ECO:0000313" key="13">
    <source>
        <dbReference type="Proteomes" id="UP000628736"/>
    </source>
</evidence>
<keyword evidence="4" id="KW-0028">Amino-acid biosynthesis</keyword>
<gene>
    <name evidence="12" type="ORF">H8S11_00130</name>
</gene>
<evidence type="ECO:0000256" key="8">
    <source>
        <dbReference type="ARBA" id="ARBA00022915"/>
    </source>
</evidence>
<keyword evidence="10" id="KW-0170">Cobalt</keyword>
<dbReference type="GO" id="GO:0019877">
    <property type="term" value="P:diaminopimelate biosynthetic process"/>
    <property type="evidence" value="ECO:0007669"/>
    <property type="project" value="UniProtKB-KW"/>
</dbReference>
<accession>A0A8J6M6Z6</accession>
<keyword evidence="5" id="KW-0479">Metal-binding</keyword>
<dbReference type="NCBIfam" id="TIGR01910">
    <property type="entry name" value="DapE-ArgE"/>
    <property type="match status" value="1"/>
</dbReference>
<name>A0A8J6M6Z6_9FIRM</name>
<evidence type="ECO:0000256" key="5">
    <source>
        <dbReference type="ARBA" id="ARBA00022723"/>
    </source>
</evidence>
<keyword evidence="8" id="KW-0220">Diaminopimelate biosynthesis</keyword>
<dbReference type="PANTHER" id="PTHR43808">
    <property type="entry name" value="ACETYLORNITHINE DEACETYLASE"/>
    <property type="match status" value="1"/>
</dbReference>
<evidence type="ECO:0000256" key="9">
    <source>
        <dbReference type="ARBA" id="ARBA00023154"/>
    </source>
</evidence>
<keyword evidence="13" id="KW-1185">Reference proteome</keyword>
<dbReference type="EMBL" id="JACOPO010000001">
    <property type="protein sequence ID" value="MBC5721237.1"/>
    <property type="molecule type" value="Genomic_DNA"/>
</dbReference>
<comment type="caution">
    <text evidence="12">The sequence shown here is derived from an EMBL/GenBank/DDBJ whole genome shotgun (WGS) entry which is preliminary data.</text>
</comment>
<dbReference type="InterPro" id="IPR036264">
    <property type="entry name" value="Bact_exopeptidase_dim_dom"/>
</dbReference>
<dbReference type="AlphaFoldDB" id="A0A8J6M6Z6"/>
<dbReference type="GO" id="GO:0009085">
    <property type="term" value="P:lysine biosynthetic process"/>
    <property type="evidence" value="ECO:0007669"/>
    <property type="project" value="UniProtKB-KW"/>
</dbReference>
<evidence type="ECO:0000256" key="2">
    <source>
        <dbReference type="ARBA" id="ARBA00001947"/>
    </source>
</evidence>
<dbReference type="Gene3D" id="3.40.630.10">
    <property type="entry name" value="Zn peptidases"/>
    <property type="match status" value="2"/>
</dbReference>
<comment type="similarity">
    <text evidence="3">Belongs to the peptidase M20A family.</text>
</comment>
<keyword evidence="7" id="KW-0862">Zinc</keyword>
<comment type="cofactor">
    <cofactor evidence="2">
        <name>Zn(2+)</name>
        <dbReference type="ChEBI" id="CHEBI:29105"/>
    </cofactor>
</comment>
<evidence type="ECO:0000256" key="3">
    <source>
        <dbReference type="ARBA" id="ARBA00006247"/>
    </source>
</evidence>
<feature type="domain" description="Peptidase M20 dimerisation" evidence="11">
    <location>
        <begin position="184"/>
        <end position="288"/>
    </location>
</feature>
<comment type="cofactor">
    <cofactor evidence="1">
        <name>Co(2+)</name>
        <dbReference type="ChEBI" id="CHEBI:48828"/>
    </cofactor>
</comment>
<evidence type="ECO:0000259" key="11">
    <source>
        <dbReference type="Pfam" id="PF07687"/>
    </source>
</evidence>
<dbReference type="SUPFAM" id="SSF53187">
    <property type="entry name" value="Zn-dependent exopeptidases"/>
    <property type="match status" value="1"/>
</dbReference>
<dbReference type="Pfam" id="PF01546">
    <property type="entry name" value="Peptidase_M20"/>
    <property type="match status" value="1"/>
</dbReference>
<dbReference type="InterPro" id="IPR050072">
    <property type="entry name" value="Peptidase_M20A"/>
</dbReference>
<evidence type="ECO:0000256" key="10">
    <source>
        <dbReference type="ARBA" id="ARBA00023285"/>
    </source>
</evidence>
<keyword evidence="9" id="KW-0457">Lysine biosynthesis</keyword>
<dbReference type="PANTHER" id="PTHR43808:SF8">
    <property type="entry name" value="PEPTIDASE M20 DIMERISATION DOMAIN-CONTAINING PROTEIN"/>
    <property type="match status" value="1"/>
</dbReference>
<dbReference type="SUPFAM" id="SSF55031">
    <property type="entry name" value="Bacterial exopeptidase dimerisation domain"/>
    <property type="match status" value="1"/>
</dbReference>
<dbReference type="Pfam" id="PF07687">
    <property type="entry name" value="M20_dimer"/>
    <property type="match status" value="1"/>
</dbReference>